<comment type="caution">
    <text evidence="2">The sequence shown here is derived from an EMBL/GenBank/DDBJ whole genome shotgun (WGS) entry which is preliminary data.</text>
</comment>
<proteinExistence type="predicted"/>
<dbReference type="Proteomes" id="UP000785679">
    <property type="component" value="Unassembled WGS sequence"/>
</dbReference>
<organism evidence="2 3">
    <name type="scientific">Halteria grandinella</name>
    <dbReference type="NCBI Taxonomy" id="5974"/>
    <lineage>
        <taxon>Eukaryota</taxon>
        <taxon>Sar</taxon>
        <taxon>Alveolata</taxon>
        <taxon>Ciliophora</taxon>
        <taxon>Intramacronucleata</taxon>
        <taxon>Spirotrichea</taxon>
        <taxon>Stichotrichia</taxon>
        <taxon>Sporadotrichida</taxon>
        <taxon>Halteriidae</taxon>
        <taxon>Halteria</taxon>
    </lineage>
</organism>
<evidence type="ECO:0000256" key="1">
    <source>
        <dbReference type="SAM" id="MobiDB-lite"/>
    </source>
</evidence>
<feature type="compositionally biased region" description="Polar residues" evidence="1">
    <location>
        <begin position="51"/>
        <end position="61"/>
    </location>
</feature>
<protein>
    <submittedName>
        <fullName evidence="2">Uncharacterized protein</fullName>
    </submittedName>
</protein>
<sequence length="173" mass="19973">MKPLIRLMHSSLIQVREGFKALFQKEIEGRTQMISQVRSLKLKQSMKSKSPNPIRSRSDQASLQQNRINLLPKLLQVLKSYPTFTIRISQIGLLIIQILTKAPQQLRVVISIKDRASLQIKQQDLFPMIPTLPLSIKSQHKIGPLSWTRKSTLKQLLMATALDRRKSTWVQHF</sequence>
<evidence type="ECO:0000313" key="2">
    <source>
        <dbReference type="EMBL" id="TNV85530.1"/>
    </source>
</evidence>
<evidence type="ECO:0000313" key="3">
    <source>
        <dbReference type="Proteomes" id="UP000785679"/>
    </source>
</evidence>
<dbReference type="AlphaFoldDB" id="A0A8J8P3U8"/>
<name>A0A8J8P3U8_HALGN</name>
<gene>
    <name evidence="2" type="ORF">FGO68_gene8317</name>
</gene>
<reference evidence="2" key="1">
    <citation type="submission" date="2019-06" db="EMBL/GenBank/DDBJ databases">
        <authorList>
            <person name="Zheng W."/>
        </authorList>
    </citation>
    <scope>NUCLEOTIDE SEQUENCE</scope>
    <source>
        <strain evidence="2">QDHG01</strain>
    </source>
</reference>
<accession>A0A8J8P3U8</accession>
<feature type="region of interest" description="Disordered" evidence="1">
    <location>
        <begin position="42"/>
        <end position="61"/>
    </location>
</feature>
<dbReference type="EMBL" id="RRYP01001753">
    <property type="protein sequence ID" value="TNV85530.1"/>
    <property type="molecule type" value="Genomic_DNA"/>
</dbReference>
<keyword evidence="3" id="KW-1185">Reference proteome</keyword>